<reference evidence="2" key="1">
    <citation type="submission" date="2023-07" db="EMBL/GenBank/DDBJ databases">
        <title>Chryseobacterium sp. strain PBS4-4 Genome sequencing and assembly.</title>
        <authorList>
            <person name="Jung Y."/>
        </authorList>
    </citation>
    <scope>NUCLEOTIDE SEQUENCE [LARGE SCALE GENOMIC DNA]</scope>
    <source>
        <strain evidence="2">PBS4-4</strain>
    </source>
</reference>
<dbReference type="Pfam" id="PF11363">
    <property type="entry name" value="DUF3164"/>
    <property type="match status" value="1"/>
</dbReference>
<accession>A0ABT2W150</accession>
<comment type="caution">
    <text evidence="1">The sequence shown here is derived from an EMBL/GenBank/DDBJ whole genome shotgun (WGS) entry which is preliminary data.</text>
</comment>
<dbReference type="InterPro" id="IPR021505">
    <property type="entry name" value="Phage_B3_Orf6"/>
</dbReference>
<proteinExistence type="predicted"/>
<evidence type="ECO:0000313" key="1">
    <source>
        <dbReference type="EMBL" id="MCU7615638.1"/>
    </source>
</evidence>
<protein>
    <submittedName>
        <fullName evidence="1">DUF3164 family protein</fullName>
    </submittedName>
</protein>
<organism evidence="1 2">
    <name type="scientific">Chryseobacterium edaphi</name>
    <dbReference type="NCBI Taxonomy" id="2976532"/>
    <lineage>
        <taxon>Bacteria</taxon>
        <taxon>Pseudomonadati</taxon>
        <taxon>Bacteroidota</taxon>
        <taxon>Flavobacteriia</taxon>
        <taxon>Flavobacteriales</taxon>
        <taxon>Weeksellaceae</taxon>
        <taxon>Chryseobacterium group</taxon>
        <taxon>Chryseobacterium</taxon>
    </lineage>
</organism>
<gene>
    <name evidence="1" type="ORF">NZ698_00390</name>
</gene>
<sequence>MNTVNQQTAKNQFWTDESGMQIPYNRTTATERKKEKTAFSVAKKAQNAHKILKEVKDAVSTATDEILNDEREANNVKLDGKGNYTWYNFDRSIKIQVDINEAIKFDEIKIASAKEKLMNLIRTNISGDDFIISLVEDAFQTSKGKLDAKRILSLRKHSSRIKNGAIKQGWEEAMTLIDESISRPKSKSYHKIWLKNEEGKYEAIELNFSSL</sequence>
<keyword evidence="2" id="KW-1185">Reference proteome</keyword>
<dbReference type="Proteomes" id="UP001208649">
    <property type="component" value="Unassembled WGS sequence"/>
</dbReference>
<name>A0ABT2W150_9FLAO</name>
<dbReference type="RefSeq" id="WP_263000764.1">
    <property type="nucleotide sequence ID" value="NZ_JAOTEM010000001.1"/>
</dbReference>
<evidence type="ECO:0000313" key="2">
    <source>
        <dbReference type="Proteomes" id="UP001208649"/>
    </source>
</evidence>
<dbReference type="EMBL" id="JAOTEM010000001">
    <property type="protein sequence ID" value="MCU7615638.1"/>
    <property type="molecule type" value="Genomic_DNA"/>
</dbReference>